<dbReference type="RefSeq" id="WP_148134475.1">
    <property type="nucleotide sequence ID" value="NZ_CP017634.1"/>
</dbReference>
<proteinExistence type="inferred from homology"/>
<protein>
    <recommendedName>
        <fullName evidence="8">YetF C-terminal domain-containing protein</fullName>
    </recommendedName>
</protein>
<dbReference type="AlphaFoldDB" id="A0A3G1KS40"/>
<dbReference type="InterPro" id="IPR012452">
    <property type="entry name" value="DUF1657"/>
</dbReference>
<name>A0A3G1KS40_FORW1</name>
<gene>
    <name evidence="9" type="ORF">DCMF_10960</name>
</gene>
<evidence type="ECO:0000313" key="10">
    <source>
        <dbReference type="Proteomes" id="UP000323521"/>
    </source>
</evidence>
<dbReference type="Pfam" id="PF04239">
    <property type="entry name" value="DUF421"/>
    <property type="match status" value="1"/>
</dbReference>
<sequence>MADWIETALRTGLLFFIVWLLVRLKGKRNMVEIPPFQFISFLVIGVTTALIASGIIPNLFLGLITLGIWVSLFILMDYAAMKSKWVHDWVYGRETVLISHGKVLEENLTKVRITGEELLRSLRTKNVFSLSDVEFALMENTGEINVLLKSDQRPLVPKDFGRKIPPGTAPQTVILDGNMLHEPLTRIGLNQEWLKTELKKVGVSLENVFIGQVDTFGELYLDLFDDTIQLAQPKVRDLLYANLEKCQSDLMSFALETENSTAKEMYLKNSRKVKEIKDKLEPYLLR</sequence>
<dbReference type="PANTHER" id="PTHR34582:SF7">
    <property type="entry name" value="UPF0702 TRANSMEMBRANE PROTEIN YDFS"/>
    <property type="match status" value="1"/>
</dbReference>
<dbReference type="PANTHER" id="PTHR34582">
    <property type="entry name" value="UPF0702 TRANSMEMBRANE PROTEIN YCAP"/>
    <property type="match status" value="1"/>
</dbReference>
<evidence type="ECO:0000256" key="5">
    <source>
        <dbReference type="ARBA" id="ARBA00022989"/>
    </source>
</evidence>
<dbReference type="OrthoDB" id="1682423at2"/>
<dbReference type="Pfam" id="PF07870">
    <property type="entry name" value="DUF1657"/>
    <property type="match status" value="1"/>
</dbReference>
<evidence type="ECO:0000256" key="1">
    <source>
        <dbReference type="ARBA" id="ARBA00004651"/>
    </source>
</evidence>
<organism evidence="9 10">
    <name type="scientific">Formimonas warabiya</name>
    <dbReference type="NCBI Taxonomy" id="1761012"/>
    <lineage>
        <taxon>Bacteria</taxon>
        <taxon>Bacillati</taxon>
        <taxon>Bacillota</taxon>
        <taxon>Clostridia</taxon>
        <taxon>Eubacteriales</taxon>
        <taxon>Peptococcaceae</taxon>
        <taxon>Candidatus Formimonas</taxon>
    </lineage>
</organism>
<accession>A0A3G1KS40</accession>
<evidence type="ECO:0000256" key="7">
    <source>
        <dbReference type="SAM" id="Phobius"/>
    </source>
</evidence>
<evidence type="ECO:0000256" key="4">
    <source>
        <dbReference type="ARBA" id="ARBA00022692"/>
    </source>
</evidence>
<feature type="transmembrane region" description="Helical" evidence="7">
    <location>
        <begin position="62"/>
        <end position="80"/>
    </location>
</feature>
<dbReference type="Gene3D" id="3.30.240.20">
    <property type="entry name" value="bsu07140 like domains"/>
    <property type="match status" value="2"/>
</dbReference>
<evidence type="ECO:0000256" key="6">
    <source>
        <dbReference type="ARBA" id="ARBA00023136"/>
    </source>
</evidence>
<feature type="transmembrane region" description="Helical" evidence="7">
    <location>
        <begin position="7"/>
        <end position="24"/>
    </location>
</feature>
<keyword evidence="6 7" id="KW-0472">Membrane</keyword>
<keyword evidence="3" id="KW-1003">Cell membrane</keyword>
<evidence type="ECO:0000256" key="2">
    <source>
        <dbReference type="ARBA" id="ARBA00006448"/>
    </source>
</evidence>
<dbReference type="InterPro" id="IPR023090">
    <property type="entry name" value="UPF0702_alpha/beta_dom_sf"/>
</dbReference>
<evidence type="ECO:0000256" key="3">
    <source>
        <dbReference type="ARBA" id="ARBA00022475"/>
    </source>
</evidence>
<dbReference type="EMBL" id="CP017634">
    <property type="protein sequence ID" value="ATW25217.1"/>
    <property type="molecule type" value="Genomic_DNA"/>
</dbReference>
<dbReference type="KEGG" id="fwa:DCMF_10960"/>
<comment type="similarity">
    <text evidence="2">Belongs to the UPF0702 family.</text>
</comment>
<feature type="transmembrane region" description="Helical" evidence="7">
    <location>
        <begin position="36"/>
        <end position="56"/>
    </location>
</feature>
<evidence type="ECO:0000313" key="9">
    <source>
        <dbReference type="EMBL" id="ATW25217.1"/>
    </source>
</evidence>
<dbReference type="InterPro" id="IPR007353">
    <property type="entry name" value="DUF421"/>
</dbReference>
<keyword evidence="4 7" id="KW-0812">Transmembrane</keyword>
<keyword evidence="10" id="KW-1185">Reference proteome</keyword>
<reference evidence="9 10" key="1">
    <citation type="submission" date="2016-10" db="EMBL/GenBank/DDBJ databases">
        <title>Complete Genome Sequence of Peptococcaceae strain DCMF.</title>
        <authorList>
            <person name="Edwards R.J."/>
            <person name="Holland S.I."/>
            <person name="Deshpande N.P."/>
            <person name="Wong Y.K."/>
            <person name="Ertan H."/>
            <person name="Manefield M."/>
            <person name="Russell T.L."/>
            <person name="Lee M.J."/>
        </authorList>
    </citation>
    <scope>NUCLEOTIDE SEQUENCE [LARGE SCALE GENOMIC DNA]</scope>
    <source>
        <strain evidence="9 10">DCMF</strain>
    </source>
</reference>
<comment type="subcellular location">
    <subcellularLocation>
        <location evidence="1">Cell membrane</location>
        <topology evidence="1">Multi-pass membrane protein</topology>
    </subcellularLocation>
</comment>
<dbReference type="GO" id="GO:0005886">
    <property type="term" value="C:plasma membrane"/>
    <property type="evidence" value="ECO:0007669"/>
    <property type="project" value="UniProtKB-SubCell"/>
</dbReference>
<keyword evidence="5 7" id="KW-1133">Transmembrane helix</keyword>
<evidence type="ECO:0000259" key="8">
    <source>
        <dbReference type="Pfam" id="PF04239"/>
    </source>
</evidence>
<dbReference type="Proteomes" id="UP000323521">
    <property type="component" value="Chromosome"/>
</dbReference>
<feature type="domain" description="YetF C-terminal" evidence="8">
    <location>
        <begin position="81"/>
        <end position="214"/>
    </location>
</feature>